<evidence type="ECO:0000256" key="7">
    <source>
        <dbReference type="ARBA" id="ARBA00023033"/>
    </source>
</evidence>
<dbReference type="EMBL" id="KV875097">
    <property type="protein sequence ID" value="OIW29754.1"/>
    <property type="molecule type" value="Genomic_DNA"/>
</dbReference>
<dbReference type="InterPro" id="IPR002403">
    <property type="entry name" value="Cyt_P450_E_grp-IV"/>
</dbReference>
<dbReference type="GO" id="GO:0005506">
    <property type="term" value="F:iron ion binding"/>
    <property type="evidence" value="ECO:0007669"/>
    <property type="project" value="InterPro"/>
</dbReference>
<keyword evidence="8 9" id="KW-0349">Heme</keyword>
<keyword evidence="10" id="KW-1133">Transmembrane helix</keyword>
<sequence length="512" mass="58183">MDTDLKQPQLDAPLVVRSSHISYWLALACIVFTVYILRSSRNGDLVDAPLYKAGRLKWMTDAENLVRDSYNKYYNRVYKIKATEGIQVLIPPKYLDELRNLPEDTLSSTEALREAMLSKYTGFCPGHNAELLSTLIRTKLTQNLARLVPQLKGELEYVVGTEFPECRDWTSIKLQPFVVRAVARMSGHAFVGPALSRNEEWMDTSINYAVHVFLAAVQLQFFPAWMRPAAQYLVPHLRYVNRDIAAAERMVLPILEQRLRDMETPGFDAQKPDDFCQWLLESLPESEKADVRVQAHLQLIVSAAAIHTTTNLAVDCLFDLAAHPDVQEDLRQEVYEVLECDDGWSKKESMSKLKKMDSFIKEVQRFAGNVTAFIRKVIKPIELSDGTHLPTGTKLLTPLAGICHDGDFYSDPETFDALRFYRLRQQSADDANRHQFTTMGDSVNMHFGAGKHACPGRFFAGNAIKMMLAYFLLNYDLKLKDGEARPKSMMVMMSKTPNPKAEILFRRRTAAA</sequence>
<keyword evidence="12" id="KW-1185">Reference proteome</keyword>
<dbReference type="SUPFAM" id="SSF48264">
    <property type="entry name" value="Cytochrome P450"/>
    <property type="match status" value="1"/>
</dbReference>
<dbReference type="InterPro" id="IPR036396">
    <property type="entry name" value="Cyt_P450_sf"/>
</dbReference>
<keyword evidence="5 9" id="KW-0560">Oxidoreductase</keyword>
<accession>A0A1J7JPT3</accession>
<gene>
    <name evidence="11" type="ORF">CONLIGDRAFT_575311</name>
</gene>
<evidence type="ECO:0000256" key="1">
    <source>
        <dbReference type="ARBA" id="ARBA00001971"/>
    </source>
</evidence>
<dbReference type="PROSITE" id="PS51257">
    <property type="entry name" value="PROKAR_LIPOPROTEIN"/>
    <property type="match status" value="1"/>
</dbReference>
<evidence type="ECO:0000256" key="9">
    <source>
        <dbReference type="RuleBase" id="RU000461"/>
    </source>
</evidence>
<dbReference type="GO" id="GO:0016705">
    <property type="term" value="F:oxidoreductase activity, acting on paired donors, with incorporation or reduction of molecular oxygen"/>
    <property type="evidence" value="ECO:0007669"/>
    <property type="project" value="InterPro"/>
</dbReference>
<dbReference type="PANTHER" id="PTHR46206:SF6">
    <property type="entry name" value="CYTOCHROME P450 MONOOXYGENASE AN1598-RELATED"/>
    <property type="match status" value="1"/>
</dbReference>
<evidence type="ECO:0000256" key="2">
    <source>
        <dbReference type="ARBA" id="ARBA00004167"/>
    </source>
</evidence>
<dbReference type="Pfam" id="PF00067">
    <property type="entry name" value="p450"/>
    <property type="match status" value="1"/>
</dbReference>
<evidence type="ECO:0000313" key="11">
    <source>
        <dbReference type="EMBL" id="OIW29754.1"/>
    </source>
</evidence>
<keyword evidence="10" id="KW-0472">Membrane</keyword>
<dbReference type="PROSITE" id="PS00086">
    <property type="entry name" value="CYTOCHROME_P450"/>
    <property type="match status" value="1"/>
</dbReference>
<reference evidence="11 12" key="1">
    <citation type="submission" date="2016-10" db="EMBL/GenBank/DDBJ databases">
        <title>Draft genome sequence of Coniochaeta ligniaria NRRL30616, a lignocellulolytic fungus for bioabatement of inhibitors in plant biomass hydrolysates.</title>
        <authorList>
            <consortium name="DOE Joint Genome Institute"/>
            <person name="Jimenez D.J."/>
            <person name="Hector R.E."/>
            <person name="Riley R."/>
            <person name="Sun H."/>
            <person name="Grigoriev I.V."/>
            <person name="Van Elsas J.D."/>
            <person name="Nichols N.N."/>
        </authorList>
    </citation>
    <scope>NUCLEOTIDE SEQUENCE [LARGE SCALE GENOMIC DNA]</scope>
    <source>
        <strain evidence="11 12">NRRL 30616</strain>
    </source>
</reference>
<dbReference type="PRINTS" id="PR00465">
    <property type="entry name" value="EP450IV"/>
</dbReference>
<dbReference type="Gene3D" id="1.10.630.10">
    <property type="entry name" value="Cytochrome P450"/>
    <property type="match status" value="1"/>
</dbReference>
<evidence type="ECO:0000313" key="12">
    <source>
        <dbReference type="Proteomes" id="UP000182658"/>
    </source>
</evidence>
<keyword evidence="10" id="KW-0812">Transmembrane</keyword>
<dbReference type="STRING" id="1408157.A0A1J7JPT3"/>
<comment type="cofactor">
    <cofactor evidence="1 8">
        <name>heme</name>
        <dbReference type="ChEBI" id="CHEBI:30413"/>
    </cofactor>
</comment>
<feature type="transmembrane region" description="Helical" evidence="10">
    <location>
        <begin position="20"/>
        <end position="37"/>
    </location>
</feature>
<proteinExistence type="inferred from homology"/>
<evidence type="ECO:0000256" key="10">
    <source>
        <dbReference type="SAM" id="Phobius"/>
    </source>
</evidence>
<feature type="binding site" description="axial binding residue" evidence="8">
    <location>
        <position position="454"/>
    </location>
    <ligand>
        <name>heme</name>
        <dbReference type="ChEBI" id="CHEBI:30413"/>
    </ligand>
    <ligandPart>
        <name>Fe</name>
        <dbReference type="ChEBI" id="CHEBI:18248"/>
    </ligandPart>
</feature>
<dbReference type="GO" id="GO:0016020">
    <property type="term" value="C:membrane"/>
    <property type="evidence" value="ECO:0007669"/>
    <property type="project" value="UniProtKB-SubCell"/>
</dbReference>
<dbReference type="InParanoid" id="A0A1J7JPT3"/>
<evidence type="ECO:0000256" key="8">
    <source>
        <dbReference type="PIRSR" id="PIRSR602403-1"/>
    </source>
</evidence>
<dbReference type="PANTHER" id="PTHR46206">
    <property type="entry name" value="CYTOCHROME P450"/>
    <property type="match status" value="1"/>
</dbReference>
<evidence type="ECO:0000256" key="3">
    <source>
        <dbReference type="ARBA" id="ARBA00010617"/>
    </source>
</evidence>
<protein>
    <submittedName>
        <fullName evidence="11">Cytochrome P450</fullName>
    </submittedName>
</protein>
<evidence type="ECO:0000256" key="6">
    <source>
        <dbReference type="ARBA" id="ARBA00023004"/>
    </source>
</evidence>
<dbReference type="GO" id="GO:0004497">
    <property type="term" value="F:monooxygenase activity"/>
    <property type="evidence" value="ECO:0007669"/>
    <property type="project" value="UniProtKB-KW"/>
</dbReference>
<keyword evidence="7 9" id="KW-0503">Monooxygenase</keyword>
<dbReference type="InterPro" id="IPR001128">
    <property type="entry name" value="Cyt_P450"/>
</dbReference>
<keyword evidence="6 8" id="KW-0408">Iron</keyword>
<name>A0A1J7JPT3_9PEZI</name>
<organism evidence="11 12">
    <name type="scientific">Coniochaeta ligniaria NRRL 30616</name>
    <dbReference type="NCBI Taxonomy" id="1408157"/>
    <lineage>
        <taxon>Eukaryota</taxon>
        <taxon>Fungi</taxon>
        <taxon>Dikarya</taxon>
        <taxon>Ascomycota</taxon>
        <taxon>Pezizomycotina</taxon>
        <taxon>Sordariomycetes</taxon>
        <taxon>Sordariomycetidae</taxon>
        <taxon>Coniochaetales</taxon>
        <taxon>Coniochaetaceae</taxon>
        <taxon>Coniochaeta</taxon>
    </lineage>
</organism>
<evidence type="ECO:0000256" key="5">
    <source>
        <dbReference type="ARBA" id="ARBA00023002"/>
    </source>
</evidence>
<dbReference type="InterPro" id="IPR017972">
    <property type="entry name" value="Cyt_P450_CS"/>
</dbReference>
<dbReference type="CDD" id="cd11041">
    <property type="entry name" value="CYP503A1-like"/>
    <property type="match status" value="1"/>
</dbReference>
<dbReference type="AlphaFoldDB" id="A0A1J7JPT3"/>
<dbReference type="GO" id="GO:0020037">
    <property type="term" value="F:heme binding"/>
    <property type="evidence" value="ECO:0007669"/>
    <property type="project" value="InterPro"/>
</dbReference>
<comment type="similarity">
    <text evidence="3 9">Belongs to the cytochrome P450 family.</text>
</comment>
<dbReference type="Proteomes" id="UP000182658">
    <property type="component" value="Unassembled WGS sequence"/>
</dbReference>
<evidence type="ECO:0000256" key="4">
    <source>
        <dbReference type="ARBA" id="ARBA00022723"/>
    </source>
</evidence>
<dbReference type="OrthoDB" id="1844152at2759"/>
<keyword evidence="4 8" id="KW-0479">Metal-binding</keyword>
<comment type="subcellular location">
    <subcellularLocation>
        <location evidence="2">Membrane</location>
        <topology evidence="2">Single-pass membrane protein</topology>
    </subcellularLocation>
</comment>